<dbReference type="Proteomes" id="UP000120888">
    <property type="component" value="Segment"/>
</dbReference>
<feature type="transmembrane region" description="Helical" evidence="1">
    <location>
        <begin position="783"/>
        <end position="802"/>
    </location>
</feature>
<organism evidence="2 3">
    <name type="scientific">turkey adenovirus 5</name>
    <dbReference type="NCBI Taxonomy" id="1408258"/>
    <lineage>
        <taxon>Viruses</taxon>
        <taxon>Varidnaviria</taxon>
        <taxon>Bamfordvirae</taxon>
        <taxon>Preplasmiviricota</taxon>
        <taxon>Polisuviricotina</taxon>
        <taxon>Pharingeaviricetes</taxon>
        <taxon>Rowavirales</taxon>
        <taxon>Adenoviridae</taxon>
        <taxon>Aviadenovirus</taxon>
        <taxon>Aviadenovirus gallopavoquintum</taxon>
        <taxon>Turkey aviadenovirus D</taxon>
    </lineage>
</organism>
<evidence type="ECO:0000313" key="2">
    <source>
        <dbReference type="EMBL" id="AGX93353.1"/>
    </source>
</evidence>
<keyword evidence="1" id="KW-0472">Membrane</keyword>
<dbReference type="GeneID" id="17401036"/>
<keyword evidence="3" id="KW-1185">Reference proteome</keyword>
<dbReference type="Gene3D" id="3.40.50.1820">
    <property type="entry name" value="alpha/beta hydrolase"/>
    <property type="match status" value="1"/>
</dbReference>
<protein>
    <submittedName>
        <fullName evidence="2">ORF19</fullName>
    </submittedName>
</protein>
<dbReference type="KEGG" id="vg:17401036"/>
<reference evidence="2 3" key="1">
    <citation type="journal article" date="2014" name="J. Gen. Virol.">
        <title>Whole-genome sequences of two turkey adenovirus types reveal the existence of two unknown lineages that merit the establishment of novel species within the genus Aviadenovirus.</title>
        <authorList>
            <person name="Marek A."/>
            <person name="Ballmann M.Z."/>
            <person name="Kosiol C."/>
            <person name="Harrach B."/>
            <person name="Schlotterer C."/>
            <person name="Hess M."/>
        </authorList>
    </citation>
    <scope>NUCLEOTIDE SEQUENCE [LARGE SCALE GENOMIC DNA]</scope>
    <source>
        <strain evidence="2">1277BT</strain>
    </source>
</reference>
<evidence type="ECO:0000256" key="1">
    <source>
        <dbReference type="SAM" id="Phobius"/>
    </source>
</evidence>
<dbReference type="InterPro" id="IPR029058">
    <property type="entry name" value="AB_hydrolase_fold"/>
</dbReference>
<keyword evidence="1" id="KW-1133">Transmembrane helix</keyword>
<accession>U5NEN3</accession>
<sequence>MRIKYYRMGPRGAPYSSAVCCRLWGTCPPDFGEHALRRAFIFSRRWELKSGGTLLLILSFALKLGSGYGTASNFSDFGDGVALHSSDGCAPKSDSRWDRAYPKADNRGLLADSFGVHDAYGQLIMWHNESFITFRDGLRVFGEMSRKGVFDGKDSGEVIFLVQDFNPDACFAIRRARHDGTYVWTSGVMTQLLRMHTIMTPRSIVILLDWTDQVKSACRSFEKWDEGAYGPSYYTVRQISYIANHFSQQRIHCVGMSLGATVCALMARRYESYHRGHRKFARIVALDPPYESFSGYYSDPNVGGLMRLMVQNGIWMENWDAEKMINKHDANYVVVIASSMGSYGINHPWGDEFIRSSLWGNKHEACESRAWWEGFICAWSYEGRQHCEYIHIPFQFSRTDGLCYHLMAVLTYMKSLDTRQAVQTLSYSGNMPSAWSSYVTSRDYSNPAEFFSPDVVDSRMLLRERDLASSDLLLVVSEGNSVELWTSDPYFTRLEGVGGGYTERWYFVKDLYLGDGPLYLYGRYGGLLKFVRLYRGIGTMKDGLVGMTTHSVREFTCYHTYTYYLTGTKKYDCHPHGPFDVPRWRSMMNVTGVSHPEVPPACHCLRYHKVYKDYVQFTLPPVTAKVGESVTLGPFGNDLQAVLTYKNGRNRVVLVSYWNACFNYSRRISMQVHSDRYSRTVRLTSFRAVTREVWVVFEVTTVKLNVTWVGSNSRIRRFAEDDAAATDVRGEVNRTLATVEPWRLTGWNVFDRGTDVTLNPLARGAAATGIDGSGVWMVSNPSIVVLMGMAVASFIVILLAWLRWNTCGGSRQNDVYRLGGDAKIPLLA</sequence>
<evidence type="ECO:0000313" key="3">
    <source>
        <dbReference type="Proteomes" id="UP000120888"/>
    </source>
</evidence>
<keyword evidence="1" id="KW-0812">Transmembrane</keyword>
<proteinExistence type="predicted"/>
<dbReference type="RefSeq" id="YP_008719872.1">
    <property type="nucleotide sequence ID" value="NC_022613.1"/>
</dbReference>
<dbReference type="OrthoDB" id="6503at10239"/>
<name>U5NEN3_9ADEN</name>
<dbReference type="EMBL" id="KF477313">
    <property type="protein sequence ID" value="AGX93353.1"/>
    <property type="molecule type" value="Genomic_DNA"/>
</dbReference>
<dbReference type="SUPFAM" id="SSF53474">
    <property type="entry name" value="alpha/beta-Hydrolases"/>
    <property type="match status" value="1"/>
</dbReference>